<organism evidence="2 3">
    <name type="scientific">Lactobacillus helveticus</name>
    <name type="common">Lactobacillus suntoryeus</name>
    <dbReference type="NCBI Taxonomy" id="1587"/>
    <lineage>
        <taxon>Bacteria</taxon>
        <taxon>Bacillati</taxon>
        <taxon>Bacillota</taxon>
        <taxon>Bacilli</taxon>
        <taxon>Lactobacillales</taxon>
        <taxon>Lactobacillaceae</taxon>
        <taxon>Lactobacillus</taxon>
    </lineage>
</organism>
<name>A0A3Q8SMJ7_LACHE</name>
<dbReference type="AlphaFoldDB" id="A0A3Q8SMJ7"/>
<evidence type="ECO:0000256" key="1">
    <source>
        <dbReference type="SAM" id="Coils"/>
    </source>
</evidence>
<protein>
    <recommendedName>
        <fullName evidence="4">Transposase</fullName>
    </recommendedName>
</protein>
<gene>
    <name evidence="2" type="ORF">LH5_00519</name>
</gene>
<reference evidence="2 3" key="1">
    <citation type="submission" date="2017-02" db="EMBL/GenBank/DDBJ databases">
        <title>Complete genome sequence of Lactobacillus helveticus.</title>
        <authorList>
            <person name="Kim J.F."/>
            <person name="Chung Y."/>
            <person name="Kwak M."/>
        </authorList>
    </citation>
    <scope>NUCLEOTIDE SEQUENCE [LARGE SCALE GENOMIC DNA]</scope>
    <source>
        <strain evidence="2 3">LH5</strain>
    </source>
</reference>
<sequence>MSQENLEKIIAQQATTIQNLTDEIKLLREQVAYLTQKTLWQVFRTNTFKWVSLMNLMLKMTENVPDATVQTITYKRKAHKRKRADLLESIPAEEVHHELGDKHCPDCHHELIEIGRQFNKNYCLSQLNSKGWIISNMLTNVNIAVKEILVTRSLKLQYLRLP</sequence>
<evidence type="ECO:0008006" key="4">
    <source>
        <dbReference type="Google" id="ProtNLM"/>
    </source>
</evidence>
<dbReference type="Proteomes" id="UP000267945">
    <property type="component" value="Chromosome"/>
</dbReference>
<dbReference type="EMBL" id="CP019581">
    <property type="protein sequence ID" value="AZK90780.1"/>
    <property type="molecule type" value="Genomic_DNA"/>
</dbReference>
<keyword evidence="1" id="KW-0175">Coiled coil</keyword>
<proteinExistence type="predicted"/>
<evidence type="ECO:0000313" key="3">
    <source>
        <dbReference type="Proteomes" id="UP000267945"/>
    </source>
</evidence>
<evidence type="ECO:0000313" key="2">
    <source>
        <dbReference type="EMBL" id="AZK90780.1"/>
    </source>
</evidence>
<accession>A0A3Q8SMJ7</accession>
<feature type="coiled-coil region" evidence="1">
    <location>
        <begin position="3"/>
        <end position="37"/>
    </location>
</feature>